<dbReference type="PANTHER" id="PTHR47219">
    <property type="entry name" value="RAB GTPASE-ACTIVATING PROTEIN 1-LIKE"/>
    <property type="match status" value="1"/>
</dbReference>
<dbReference type="SUPFAM" id="SSF47923">
    <property type="entry name" value="Ypt/Rab-GAP domain of gyp1p"/>
    <property type="match status" value="2"/>
</dbReference>
<dbReference type="InterPro" id="IPR035969">
    <property type="entry name" value="Rab-GAP_TBC_sf"/>
</dbReference>
<gene>
    <name evidence="3" type="ORF">LTR77_009318</name>
</gene>
<sequence>MGELSRQSSRRPLVLDDTASFTSFPDPSEASLPVEEPSNVPLHGLLDRAGPSMFDENNAIDANDPQSLSAAPNPVLQNLIDHHGAVELVKRLSTMLAERDAHITALTRLAEEYKVPRQRISETASRAKQAERRRLSLATASEDLGPPSVAESVTSDSGESRISKSTQNTAAAPAKGITKLFGGGTIKKAKAKPAPVPLPISNATSREPSRPRRHSERPKSIDTQSIRSIDSGNTWTASINNIFGASHPKRTDSLRNRLPVEMETRHDPDQLPPTLSNHADDPQEAEWNKFILKLVELRPQNGEDPNGGELIGASRFGQEGSAGRQKMETLTRLVIGGIPMKLRHPLWMELSNTQAMMQPEDYEHYLNLGENDDEEEEMEAILKDVPRTLTTKYDFYSGKGFQRLKDLLVAFVAKYPNLGYTQGLNTIAGYLLLAIPSEEDAFWVLCNIVENFFPPDYFSRTDAMISPLADNALLRQYVKEHLPLLHNHMDKLGILPGHTVPMKWFFTAFSSALPETLLMRLWDIWLCIPSQKQYLFAFALALIAQNADGILECEDSSSFFSYMDSKLKLPEDAAGVTELMKQAWKIAKKLGDGVAGRRASEVVSTKEGMGLEMRLQRRRTGSLEVLVDREEEEGEGMQTSS</sequence>
<evidence type="ECO:0000256" key="1">
    <source>
        <dbReference type="SAM" id="MobiDB-lite"/>
    </source>
</evidence>
<dbReference type="GeneID" id="89930650"/>
<dbReference type="Pfam" id="PF00566">
    <property type="entry name" value="RabGAP-TBC"/>
    <property type="match status" value="1"/>
</dbReference>
<dbReference type="Gene3D" id="1.10.8.270">
    <property type="entry name" value="putative rabgap domain of human tbc1 domain family member 14 like domains"/>
    <property type="match status" value="1"/>
</dbReference>
<keyword evidence="4" id="KW-1185">Reference proteome</keyword>
<feature type="region of interest" description="Disordered" evidence="1">
    <location>
        <begin position="138"/>
        <end position="171"/>
    </location>
</feature>
<name>A0AAV9NZC2_9PEZI</name>
<feature type="region of interest" description="Disordered" evidence="1">
    <location>
        <begin position="189"/>
        <end position="229"/>
    </location>
</feature>
<reference evidence="3 4" key="1">
    <citation type="submission" date="2023-08" db="EMBL/GenBank/DDBJ databases">
        <title>Black Yeasts Isolated from many extreme environments.</title>
        <authorList>
            <person name="Coleine C."/>
            <person name="Stajich J.E."/>
            <person name="Selbmann L."/>
        </authorList>
    </citation>
    <scope>NUCLEOTIDE SEQUENCE [LARGE SCALE GENOMIC DNA]</scope>
    <source>
        <strain evidence="3 4">CCFEE 5935</strain>
    </source>
</reference>
<protein>
    <recommendedName>
        <fullName evidence="2">Rab-GAP TBC domain-containing protein</fullName>
    </recommendedName>
</protein>
<dbReference type="RefSeq" id="XP_064655363.1">
    <property type="nucleotide sequence ID" value="XM_064806546.1"/>
</dbReference>
<accession>A0AAV9NZC2</accession>
<dbReference type="PANTHER" id="PTHR47219:SF20">
    <property type="entry name" value="TBC1 DOMAIN FAMILY MEMBER 2B"/>
    <property type="match status" value="1"/>
</dbReference>
<dbReference type="Gene3D" id="1.10.472.80">
    <property type="entry name" value="Ypt/Rab-GAP domain of gyp1p, domain 3"/>
    <property type="match status" value="1"/>
</dbReference>
<dbReference type="GO" id="GO:0005096">
    <property type="term" value="F:GTPase activator activity"/>
    <property type="evidence" value="ECO:0007669"/>
    <property type="project" value="TreeGrafter"/>
</dbReference>
<dbReference type="Proteomes" id="UP001337655">
    <property type="component" value="Unassembled WGS sequence"/>
</dbReference>
<feature type="domain" description="Rab-GAP TBC" evidence="2">
    <location>
        <begin position="337"/>
        <end position="529"/>
    </location>
</feature>
<dbReference type="PROSITE" id="PS50086">
    <property type="entry name" value="TBC_RABGAP"/>
    <property type="match status" value="1"/>
</dbReference>
<organism evidence="3 4">
    <name type="scientific">Saxophila tyrrhenica</name>
    <dbReference type="NCBI Taxonomy" id="1690608"/>
    <lineage>
        <taxon>Eukaryota</taxon>
        <taxon>Fungi</taxon>
        <taxon>Dikarya</taxon>
        <taxon>Ascomycota</taxon>
        <taxon>Pezizomycotina</taxon>
        <taxon>Dothideomycetes</taxon>
        <taxon>Dothideomycetidae</taxon>
        <taxon>Mycosphaerellales</taxon>
        <taxon>Extremaceae</taxon>
        <taxon>Saxophila</taxon>
    </lineage>
</organism>
<dbReference type="InterPro" id="IPR050302">
    <property type="entry name" value="Rab_GAP_TBC_domain"/>
</dbReference>
<dbReference type="EMBL" id="JAVRRT010000017">
    <property type="protein sequence ID" value="KAK5165220.1"/>
    <property type="molecule type" value="Genomic_DNA"/>
</dbReference>
<proteinExistence type="predicted"/>
<evidence type="ECO:0000259" key="2">
    <source>
        <dbReference type="PROSITE" id="PS50086"/>
    </source>
</evidence>
<evidence type="ECO:0000313" key="3">
    <source>
        <dbReference type="EMBL" id="KAK5165220.1"/>
    </source>
</evidence>
<dbReference type="GO" id="GO:0031267">
    <property type="term" value="F:small GTPase binding"/>
    <property type="evidence" value="ECO:0007669"/>
    <property type="project" value="TreeGrafter"/>
</dbReference>
<feature type="region of interest" description="Disordered" evidence="1">
    <location>
        <begin position="1"/>
        <end position="69"/>
    </location>
</feature>
<feature type="region of interest" description="Disordered" evidence="1">
    <location>
        <begin position="303"/>
        <end position="324"/>
    </location>
</feature>
<comment type="caution">
    <text evidence="3">The sequence shown here is derived from an EMBL/GenBank/DDBJ whole genome shotgun (WGS) entry which is preliminary data.</text>
</comment>
<dbReference type="AlphaFoldDB" id="A0AAV9NZC2"/>
<dbReference type="FunFam" id="1.10.8.270:FF:000026">
    <property type="entry name" value="TBC (Tre-2/Bub2/Cdc16) domain family"/>
    <property type="match status" value="1"/>
</dbReference>
<dbReference type="InterPro" id="IPR000195">
    <property type="entry name" value="Rab-GAP-TBC_dom"/>
</dbReference>
<evidence type="ECO:0000313" key="4">
    <source>
        <dbReference type="Proteomes" id="UP001337655"/>
    </source>
</evidence>
<dbReference type="SMART" id="SM00164">
    <property type="entry name" value="TBC"/>
    <property type="match status" value="1"/>
</dbReference>